<feature type="domain" description="SIS" evidence="3">
    <location>
        <begin position="57"/>
        <end position="217"/>
    </location>
</feature>
<comment type="caution">
    <text evidence="4">The sequence shown here is derived from an EMBL/GenBank/DDBJ whole genome shotgun (WGS) entry which is preliminary data.</text>
</comment>
<dbReference type="GO" id="GO:0016835">
    <property type="term" value="F:carbon-oxygen lyase activity"/>
    <property type="evidence" value="ECO:0007669"/>
    <property type="project" value="InterPro"/>
</dbReference>
<dbReference type="GO" id="GO:0016301">
    <property type="term" value="F:kinase activity"/>
    <property type="evidence" value="ECO:0007669"/>
    <property type="project" value="UniProtKB-KW"/>
</dbReference>
<dbReference type="InterPro" id="IPR001347">
    <property type="entry name" value="SIS_dom"/>
</dbReference>
<dbReference type="GO" id="GO:0046348">
    <property type="term" value="P:amino sugar catabolic process"/>
    <property type="evidence" value="ECO:0007669"/>
    <property type="project" value="InterPro"/>
</dbReference>
<dbReference type="NCBIfam" id="NF009222">
    <property type="entry name" value="PRK12570.1"/>
    <property type="match status" value="1"/>
</dbReference>
<dbReference type="PATRIC" id="fig|1354264.4.peg.1868"/>
<dbReference type="PANTHER" id="PTHR10088:SF4">
    <property type="entry name" value="GLUCOKINASE REGULATORY PROTEIN"/>
    <property type="match status" value="1"/>
</dbReference>
<dbReference type="GO" id="GO:0016803">
    <property type="term" value="F:ether hydrolase activity"/>
    <property type="evidence" value="ECO:0007669"/>
    <property type="project" value="TreeGrafter"/>
</dbReference>
<dbReference type="EC" id="4.2.-.-" evidence="4"/>
<dbReference type="SUPFAM" id="SSF53697">
    <property type="entry name" value="SIS domain"/>
    <property type="match status" value="1"/>
</dbReference>
<dbReference type="RefSeq" id="WP_064544500.1">
    <property type="nucleotide sequence ID" value="NZ_LXEU01000040.1"/>
</dbReference>
<keyword evidence="2" id="KW-0119">Carbohydrate metabolism</keyword>
<evidence type="ECO:0000259" key="3">
    <source>
        <dbReference type="PROSITE" id="PS51464"/>
    </source>
</evidence>
<dbReference type="EMBL" id="LXEU01000040">
    <property type="protein sequence ID" value="OAT54032.1"/>
    <property type="molecule type" value="Genomic_DNA"/>
</dbReference>
<keyword evidence="5" id="KW-1185">Reference proteome</keyword>
<dbReference type="NCBIfam" id="NF003915">
    <property type="entry name" value="PRK05441.1"/>
    <property type="match status" value="1"/>
</dbReference>
<dbReference type="GO" id="GO:0097367">
    <property type="term" value="F:carbohydrate derivative binding"/>
    <property type="evidence" value="ECO:0007669"/>
    <property type="project" value="InterPro"/>
</dbReference>
<evidence type="ECO:0000256" key="2">
    <source>
        <dbReference type="ARBA" id="ARBA00023277"/>
    </source>
</evidence>
<dbReference type="InterPro" id="IPR005488">
    <property type="entry name" value="Etherase_MurQ"/>
</dbReference>
<gene>
    <name evidence="4" type="ORF">M989_01798</name>
</gene>
<keyword evidence="4" id="KW-0808">Transferase</keyword>
<evidence type="ECO:0000313" key="5">
    <source>
        <dbReference type="Proteomes" id="UP000078386"/>
    </source>
</evidence>
<dbReference type="Gene3D" id="1.10.8.1080">
    <property type="match status" value="1"/>
</dbReference>
<dbReference type="Gene3D" id="3.40.50.10490">
    <property type="entry name" value="Glucose-6-phosphate isomerase like protein, domain 1"/>
    <property type="match status" value="1"/>
</dbReference>
<dbReference type="InterPro" id="IPR046348">
    <property type="entry name" value="SIS_dom_sf"/>
</dbReference>
<dbReference type="GO" id="GO:0009254">
    <property type="term" value="P:peptidoglycan turnover"/>
    <property type="evidence" value="ECO:0007669"/>
    <property type="project" value="TreeGrafter"/>
</dbReference>
<name>A0A1B7K1K2_9ENTR</name>
<evidence type="ECO:0000313" key="4">
    <source>
        <dbReference type="EMBL" id="OAT54032.1"/>
    </source>
</evidence>
<protein>
    <submittedName>
        <fullName evidence="4">Glucokinase regulatory protein</fullName>
        <ecNumber evidence="4">4.2.-.-</ecNumber>
    </submittedName>
</protein>
<dbReference type="Pfam" id="PF22645">
    <property type="entry name" value="GKRP_SIS_N"/>
    <property type="match status" value="1"/>
</dbReference>
<dbReference type="CDD" id="cd05007">
    <property type="entry name" value="SIS_Etherase"/>
    <property type="match status" value="1"/>
</dbReference>
<organism evidence="4 5">
    <name type="scientific">Kluyvera georgiana ATCC 51603</name>
    <dbReference type="NCBI Taxonomy" id="1354264"/>
    <lineage>
        <taxon>Bacteria</taxon>
        <taxon>Pseudomonadati</taxon>
        <taxon>Pseudomonadota</taxon>
        <taxon>Gammaproteobacteria</taxon>
        <taxon>Enterobacterales</taxon>
        <taxon>Enterobacteriaceae</taxon>
        <taxon>Kluyvera</taxon>
    </lineage>
</organism>
<dbReference type="InterPro" id="IPR040190">
    <property type="entry name" value="MURQ/GCKR"/>
</dbReference>
<dbReference type="AlphaFoldDB" id="A0A1B7K1K2"/>
<proteinExistence type="predicted"/>
<reference evidence="4 5" key="1">
    <citation type="submission" date="2016-04" db="EMBL/GenBank/DDBJ databases">
        <title>ATOL: Assembling a taxonomically balanced genome-scale reconstruction of the evolutionary history of the Enterobacteriaceae.</title>
        <authorList>
            <person name="Plunkett G.III."/>
            <person name="Neeno-Eckwall E.C."/>
            <person name="Glasner J.D."/>
            <person name="Perna N.T."/>
        </authorList>
    </citation>
    <scope>NUCLEOTIDE SEQUENCE [LARGE SCALE GENOMIC DNA]</scope>
    <source>
        <strain evidence="4 5">ATCC 51603</strain>
    </source>
</reference>
<dbReference type="PANTHER" id="PTHR10088">
    <property type="entry name" value="GLUCOKINASE REGULATORY PROTEIN"/>
    <property type="match status" value="1"/>
</dbReference>
<keyword evidence="4" id="KW-0418">Kinase</keyword>
<dbReference type="Proteomes" id="UP000078386">
    <property type="component" value="Unassembled WGS sequence"/>
</dbReference>
<sequence>MSIKLAGSVMERRSSTTAEIDRLSTHDMLNLINQEDKIISDAVTSCLDELTRLVDRAVATLSHGGRVVIAGAGASGRNAVLVANAYAPDEKHPLVGLIAGGALAMLHDMSEAAQDYNRGVLDLQAIGFTQKDLLIGLSVRGKTPWLWGAMRHAWSLGATRALITRNVHSEAAELADIVIAPQTGAEAVAGYGNPKAIAAQNCVLNMLTTALAVRTGRVYSNMRVDIRGNTTQMMERQIAIVMEAGGCTRATAKAALESCDHNCKTAVLMVLTGMDAWKAHELLAQNNGFVRLALQEAP</sequence>
<accession>A0A1B7K1K2</accession>
<evidence type="ECO:0000256" key="1">
    <source>
        <dbReference type="ARBA" id="ARBA00023239"/>
    </source>
</evidence>
<keyword evidence="1 4" id="KW-0456">Lyase</keyword>
<dbReference type="PROSITE" id="PS51464">
    <property type="entry name" value="SIS"/>
    <property type="match status" value="1"/>
</dbReference>